<keyword evidence="6" id="KW-0378">Hydrolase</keyword>
<dbReference type="PANTHER" id="PTHR32114">
    <property type="entry name" value="ABC TRANSPORTER ABCH.3"/>
    <property type="match status" value="1"/>
</dbReference>
<feature type="domain" description="RecF/RecN/SMC N-terminal" evidence="5">
    <location>
        <begin position="1"/>
        <end position="562"/>
    </location>
</feature>
<comment type="similarity">
    <text evidence="1">Belongs to the SMC family. SbcC subfamily.</text>
</comment>
<dbReference type="Gene3D" id="3.40.50.300">
    <property type="entry name" value="P-loop containing nucleotide triphosphate hydrolases"/>
    <property type="match status" value="2"/>
</dbReference>
<keyword evidence="6" id="KW-0269">Exonuclease</keyword>
<name>A0ABT6LG54_9ACTN</name>
<evidence type="ECO:0000256" key="4">
    <source>
        <dbReference type="SAM" id="Coils"/>
    </source>
</evidence>
<keyword evidence="6" id="KW-0540">Nuclease</keyword>
<gene>
    <name evidence="6" type="ORF">M2283_002584</name>
</gene>
<evidence type="ECO:0000256" key="1">
    <source>
        <dbReference type="ARBA" id="ARBA00006930"/>
    </source>
</evidence>
<dbReference type="InterPro" id="IPR027417">
    <property type="entry name" value="P-loop_NTPase"/>
</dbReference>
<proteinExistence type="inferred from homology"/>
<evidence type="ECO:0000259" key="5">
    <source>
        <dbReference type="Pfam" id="PF02463"/>
    </source>
</evidence>
<keyword evidence="7" id="KW-1185">Reference proteome</keyword>
<evidence type="ECO:0000313" key="6">
    <source>
        <dbReference type="EMBL" id="MDH6215280.1"/>
    </source>
</evidence>
<evidence type="ECO:0000313" key="7">
    <source>
        <dbReference type="Proteomes" id="UP001160499"/>
    </source>
</evidence>
<dbReference type="PANTHER" id="PTHR32114:SF2">
    <property type="entry name" value="ABC TRANSPORTER ABCH.3"/>
    <property type="match status" value="1"/>
</dbReference>
<feature type="coiled-coil region" evidence="4">
    <location>
        <begin position="373"/>
        <end position="400"/>
    </location>
</feature>
<dbReference type="GO" id="GO:0004527">
    <property type="term" value="F:exonuclease activity"/>
    <property type="evidence" value="ECO:0007669"/>
    <property type="project" value="UniProtKB-KW"/>
</dbReference>
<dbReference type="RefSeq" id="WP_280876290.1">
    <property type="nucleotide sequence ID" value="NZ_JARXVH010000004.1"/>
</dbReference>
<keyword evidence="4" id="KW-0175">Coiled coil</keyword>
<comment type="caution">
    <text evidence="6">The sequence shown here is derived from an EMBL/GenBank/DDBJ whole genome shotgun (WGS) entry which is preliminary data.</text>
</comment>
<comment type="subunit">
    <text evidence="2">Heterodimer of SbcC and SbcD.</text>
</comment>
<reference evidence="6 7" key="1">
    <citation type="submission" date="2023-04" db="EMBL/GenBank/DDBJ databases">
        <title>Forest soil microbial communities from Buena Vista Peninsula, Colon Province, Panama.</title>
        <authorList>
            <person name="Bouskill N."/>
        </authorList>
    </citation>
    <scope>NUCLEOTIDE SEQUENCE [LARGE SCALE GENOMIC DNA]</scope>
    <source>
        <strain evidence="6 7">GGS1</strain>
    </source>
</reference>
<evidence type="ECO:0000256" key="2">
    <source>
        <dbReference type="ARBA" id="ARBA00011322"/>
    </source>
</evidence>
<accession>A0ABT6LG54</accession>
<dbReference type="InterPro" id="IPR003395">
    <property type="entry name" value="RecF/RecN/SMC_N"/>
</dbReference>
<dbReference type="Proteomes" id="UP001160499">
    <property type="component" value="Unassembled WGS sequence"/>
</dbReference>
<protein>
    <recommendedName>
        <fullName evidence="3">Nuclease SbcCD subunit C</fullName>
    </recommendedName>
</protein>
<dbReference type="SUPFAM" id="SSF52540">
    <property type="entry name" value="P-loop containing nucleoside triphosphate hydrolases"/>
    <property type="match status" value="1"/>
</dbReference>
<dbReference type="Pfam" id="PF02463">
    <property type="entry name" value="SMC_N"/>
    <property type="match status" value="1"/>
</dbReference>
<dbReference type="EMBL" id="JARXVH010000004">
    <property type="protein sequence ID" value="MDH6215280.1"/>
    <property type="molecule type" value="Genomic_DNA"/>
</dbReference>
<sequence length="582" mass="62222">MIRRIRLSHWRAYETLNLELSRPVTFFVAPNGVGKTSLVEAVRWGLLGTPPARRLGQAVRVGHESATVCLDLVLADTEVQLTRSVKRSGAARFAAEANGTAIDEEAYTELLRRAWGADPGLLDALVFGVGAKGEATGFPIKDHLADVFGITPMLQAAKAINTRRSELAVKIKTLRDDLSGTDEAIASLTETVSRLDTEVSGIADQRQAAEALAHRLEPAATLAQAWSDYRQNARAFDEQVRRLVARMAGSIDLGDQDPRAAIANSERAASSELESSLAATSAAEVRAARAASAAEVLASATDQCPTCLRPLTPAEREAAASAHGGVDHAAHAEIEQRVRDTAQARERLIAITGFRDALNALHTPTEPVGDDPGAEAVTELAEARRRLSDLAERHGDAAARLGAAKSELVRLRQAARDQSTLIAAAREDMVMEVSEKTIHKLADRYLTDYVEPIAHEVGRRWKLVFGTDGLHFGADGNLTIPHGDATLTVGDLSGGERSTALLVTRLLLAGSVARASTVCFDEPLEHLDPRRRAAVAQTLVSAVQAGTVGQILITTYEERLARRLASAAPDVVELTYAATDSA</sequence>
<evidence type="ECO:0000256" key="3">
    <source>
        <dbReference type="ARBA" id="ARBA00013368"/>
    </source>
</evidence>
<organism evidence="6 7">
    <name type="scientific">Streptomyces pseudovenezuelae</name>
    <dbReference type="NCBI Taxonomy" id="67350"/>
    <lineage>
        <taxon>Bacteria</taxon>
        <taxon>Bacillati</taxon>
        <taxon>Actinomycetota</taxon>
        <taxon>Actinomycetes</taxon>
        <taxon>Kitasatosporales</taxon>
        <taxon>Streptomycetaceae</taxon>
        <taxon>Streptomyces</taxon>
        <taxon>Streptomyces aurantiacus group</taxon>
    </lineage>
</organism>